<evidence type="ECO:0000256" key="4">
    <source>
        <dbReference type="ARBA" id="ARBA00023136"/>
    </source>
</evidence>
<accession>A0A1C4FFL7</accession>
<organism evidence="6 7">
    <name type="scientific">Chitinophaga costaii</name>
    <dbReference type="NCBI Taxonomy" id="1335309"/>
    <lineage>
        <taxon>Bacteria</taxon>
        <taxon>Pseudomonadati</taxon>
        <taxon>Bacteroidota</taxon>
        <taxon>Chitinophagia</taxon>
        <taxon>Chitinophagales</taxon>
        <taxon>Chitinophagaceae</taxon>
        <taxon>Chitinophaga</taxon>
    </lineage>
</organism>
<proteinExistence type="predicted"/>
<protein>
    <recommendedName>
        <fullName evidence="8">DUF4870 domain-containing protein</fullName>
    </recommendedName>
</protein>
<name>A0A1C4FFL7_9BACT</name>
<dbReference type="Proteomes" id="UP000242818">
    <property type="component" value="Unassembled WGS sequence"/>
</dbReference>
<evidence type="ECO:0000313" key="6">
    <source>
        <dbReference type="EMBL" id="SCC54261.1"/>
    </source>
</evidence>
<dbReference type="RefSeq" id="WP_089714220.1">
    <property type="nucleotide sequence ID" value="NZ_FMAR01000013.1"/>
</dbReference>
<evidence type="ECO:0000256" key="3">
    <source>
        <dbReference type="ARBA" id="ARBA00022989"/>
    </source>
</evidence>
<gene>
    <name evidence="6" type="ORF">GA0116948_113121</name>
</gene>
<keyword evidence="7" id="KW-1185">Reference proteome</keyword>
<keyword evidence="3 5" id="KW-1133">Transmembrane helix</keyword>
<evidence type="ECO:0000256" key="1">
    <source>
        <dbReference type="ARBA" id="ARBA00004141"/>
    </source>
</evidence>
<sequence length="145" mass="16303">MTSKDEKTWGMLVHLGGLIGMCVISLAGNIIGALVFWLIKRNESAFVDDQGREAVNFQITISILSLVLSAVSWIFFTLLRAATWSWMWGYSDFGPVFFHPRFFHFGWAGLSGLAWVLNIIFSIIAAVRANNGIAYRYPISLRLVK</sequence>
<keyword evidence="2 5" id="KW-0812">Transmembrane</keyword>
<evidence type="ECO:0008006" key="8">
    <source>
        <dbReference type="Google" id="ProtNLM"/>
    </source>
</evidence>
<comment type="subcellular location">
    <subcellularLocation>
        <location evidence="1">Membrane</location>
        <topology evidence="1">Multi-pass membrane protein</topology>
    </subcellularLocation>
</comment>
<feature type="transmembrane region" description="Helical" evidence="5">
    <location>
        <begin position="102"/>
        <end position="127"/>
    </location>
</feature>
<dbReference type="InterPro" id="IPR019109">
    <property type="entry name" value="MamF_MmsF"/>
</dbReference>
<feature type="transmembrane region" description="Helical" evidence="5">
    <location>
        <begin position="12"/>
        <end position="39"/>
    </location>
</feature>
<evidence type="ECO:0000256" key="5">
    <source>
        <dbReference type="SAM" id="Phobius"/>
    </source>
</evidence>
<dbReference type="Pfam" id="PF09685">
    <property type="entry name" value="MamF_MmsF"/>
    <property type="match status" value="1"/>
</dbReference>
<keyword evidence="4 5" id="KW-0472">Membrane</keyword>
<dbReference type="AlphaFoldDB" id="A0A1C4FFL7"/>
<dbReference type="EMBL" id="FMAR01000013">
    <property type="protein sequence ID" value="SCC54261.1"/>
    <property type="molecule type" value="Genomic_DNA"/>
</dbReference>
<feature type="transmembrane region" description="Helical" evidence="5">
    <location>
        <begin position="59"/>
        <end position="82"/>
    </location>
</feature>
<evidence type="ECO:0000313" key="7">
    <source>
        <dbReference type="Proteomes" id="UP000242818"/>
    </source>
</evidence>
<evidence type="ECO:0000256" key="2">
    <source>
        <dbReference type="ARBA" id="ARBA00022692"/>
    </source>
</evidence>
<reference evidence="6 7" key="1">
    <citation type="submission" date="2016-08" db="EMBL/GenBank/DDBJ databases">
        <authorList>
            <person name="Seilhamer J.J."/>
        </authorList>
    </citation>
    <scope>NUCLEOTIDE SEQUENCE [LARGE SCALE GENOMIC DNA]</scope>
    <source>
        <strain evidence="6 7">A37T2</strain>
    </source>
</reference>